<feature type="region of interest" description="Disordered" evidence="2">
    <location>
        <begin position="1"/>
        <end position="48"/>
    </location>
</feature>
<feature type="region of interest" description="Disordered" evidence="2">
    <location>
        <begin position="108"/>
        <end position="253"/>
    </location>
</feature>
<evidence type="ECO:0000256" key="2">
    <source>
        <dbReference type="SAM" id="MobiDB-lite"/>
    </source>
</evidence>
<organism evidence="3 4">
    <name type="scientific">Rhodovastum atsumiense</name>
    <dbReference type="NCBI Taxonomy" id="504468"/>
    <lineage>
        <taxon>Bacteria</taxon>
        <taxon>Pseudomonadati</taxon>
        <taxon>Pseudomonadota</taxon>
        <taxon>Alphaproteobacteria</taxon>
        <taxon>Acetobacterales</taxon>
        <taxon>Acetobacteraceae</taxon>
        <taxon>Rhodovastum</taxon>
    </lineage>
</organism>
<feature type="coiled-coil region" evidence="1">
    <location>
        <begin position="66"/>
        <end position="100"/>
    </location>
</feature>
<protein>
    <submittedName>
        <fullName evidence="3">SPOR domain-containing protein</fullName>
    </submittedName>
</protein>
<evidence type="ECO:0000313" key="3">
    <source>
        <dbReference type="EMBL" id="KAA5613691.1"/>
    </source>
</evidence>
<evidence type="ECO:0000313" key="4">
    <source>
        <dbReference type="Proteomes" id="UP000325255"/>
    </source>
</evidence>
<sequence>MSIALMARPRSTPPRSPSPEAALLAPAAPVPDRPGVPAPEWTPPAGMSDARLRALNTQVQVETSVLAALREQTDQTRRELVDLQDQQQAARAALADVQHRLEVVRGEIAGQQRQQQEESRALVVRPETARPAPSRPAASSSAEPAAAEAPRPVPPPSTAALSRVLNRLRQPPQPGAEEESAASAQRSPPPGFLGQLAVPAARPEPPQPAKPEPTPAPAAKPEPAPAPVAKPEPVPAPAAKPEPASTPAAKPETVAVATVRPKVIFYYRTGSPHGQENASDLARRLLFSDFAYAETRVASSGPIVAAIRFFHRADADAAQRLANLLRGAGTEFWVQDGTGMQSGAAPGTLEVWLPL</sequence>
<dbReference type="AlphaFoldDB" id="A0A5M6IZI3"/>
<dbReference type="EMBL" id="VWPK01000005">
    <property type="protein sequence ID" value="KAA5613691.1"/>
    <property type="molecule type" value="Genomic_DNA"/>
</dbReference>
<keyword evidence="1" id="KW-0175">Coiled coil</keyword>
<reference evidence="3 4" key="1">
    <citation type="submission" date="2019-09" db="EMBL/GenBank/DDBJ databases">
        <title>Genome sequence of Rhodovastum atsumiense, a diverse member of the Acetobacteraceae family of non-sulfur purple photosynthetic bacteria.</title>
        <authorList>
            <person name="Meyer T."/>
            <person name="Kyndt J."/>
        </authorList>
    </citation>
    <scope>NUCLEOTIDE SEQUENCE [LARGE SCALE GENOMIC DNA]</scope>
    <source>
        <strain evidence="3 4">DSM 21279</strain>
    </source>
</reference>
<accession>A0A5M6IZI3</accession>
<name>A0A5M6IZI3_9PROT</name>
<gene>
    <name evidence="3" type="ORF">F1189_04585</name>
</gene>
<evidence type="ECO:0000256" key="1">
    <source>
        <dbReference type="SAM" id="Coils"/>
    </source>
</evidence>
<keyword evidence="4" id="KW-1185">Reference proteome</keyword>
<feature type="compositionally biased region" description="Low complexity" evidence="2">
    <location>
        <begin position="241"/>
        <end position="253"/>
    </location>
</feature>
<feature type="compositionally biased region" description="Low complexity" evidence="2">
    <location>
        <begin position="18"/>
        <end position="27"/>
    </location>
</feature>
<feature type="compositionally biased region" description="Pro residues" evidence="2">
    <location>
        <begin position="28"/>
        <end position="42"/>
    </location>
</feature>
<dbReference type="RefSeq" id="WP_150039440.1">
    <property type="nucleotide sequence ID" value="NZ_OW485601.1"/>
</dbReference>
<dbReference type="OrthoDB" id="7777158at2"/>
<feature type="compositionally biased region" description="Pro residues" evidence="2">
    <location>
        <begin position="202"/>
        <end position="240"/>
    </location>
</feature>
<comment type="caution">
    <text evidence="3">The sequence shown here is derived from an EMBL/GenBank/DDBJ whole genome shotgun (WGS) entry which is preliminary data.</text>
</comment>
<proteinExistence type="predicted"/>
<dbReference type="Proteomes" id="UP000325255">
    <property type="component" value="Unassembled WGS sequence"/>
</dbReference>
<feature type="compositionally biased region" description="Low complexity" evidence="2">
    <location>
        <begin position="125"/>
        <end position="150"/>
    </location>
</feature>